<keyword evidence="4" id="KW-1185">Reference proteome</keyword>
<dbReference type="Pfam" id="PF26314">
    <property type="entry name" value="MptA_B_family"/>
    <property type="match status" value="1"/>
</dbReference>
<dbReference type="KEGG" id="mor:MOC_0531"/>
<feature type="transmembrane region" description="Helical" evidence="2">
    <location>
        <begin position="170"/>
        <end position="187"/>
    </location>
</feature>
<keyword evidence="2" id="KW-0812">Transmembrane</keyword>
<feature type="transmembrane region" description="Helical" evidence="2">
    <location>
        <begin position="72"/>
        <end position="91"/>
    </location>
</feature>
<reference evidence="3 4" key="1">
    <citation type="journal article" date="2014" name="PLoS ONE">
        <title>Genome Information of Methylobacterium oryzae, a Plant-Probiotic Methylotroph in the Phyllosphere.</title>
        <authorList>
            <person name="Kwak M.J."/>
            <person name="Jeong H."/>
            <person name="Madhaiyan M."/>
            <person name="Lee Y."/>
            <person name="Sa T.M."/>
            <person name="Oh T.K."/>
            <person name="Kim J.F."/>
        </authorList>
    </citation>
    <scope>NUCLEOTIDE SEQUENCE [LARGE SCALE GENOMIC DNA]</scope>
    <source>
        <strain evidence="3 4">CBMB20</strain>
    </source>
</reference>
<keyword evidence="2" id="KW-0472">Membrane</keyword>
<evidence type="ECO:0000313" key="3">
    <source>
        <dbReference type="EMBL" id="AIQ88286.1"/>
    </source>
</evidence>
<dbReference type="eggNOG" id="COG1216">
    <property type="taxonomic scope" value="Bacteria"/>
</dbReference>
<feature type="compositionally biased region" description="Basic residues" evidence="1">
    <location>
        <begin position="270"/>
        <end position="289"/>
    </location>
</feature>
<evidence type="ECO:0000256" key="2">
    <source>
        <dbReference type="SAM" id="Phobius"/>
    </source>
</evidence>
<dbReference type="EMBL" id="CP003811">
    <property type="protein sequence ID" value="AIQ88286.1"/>
    <property type="molecule type" value="Genomic_DNA"/>
</dbReference>
<keyword evidence="2" id="KW-1133">Transmembrane helix</keyword>
<proteinExistence type="predicted"/>
<feature type="transmembrane region" description="Helical" evidence="2">
    <location>
        <begin position="12"/>
        <end position="33"/>
    </location>
</feature>
<feature type="compositionally biased region" description="Basic residues" evidence="1">
    <location>
        <begin position="238"/>
        <end position="250"/>
    </location>
</feature>
<name>A0A089NK67_9HYPH</name>
<evidence type="ECO:0000256" key="1">
    <source>
        <dbReference type="SAM" id="MobiDB-lite"/>
    </source>
</evidence>
<dbReference type="HOGENOM" id="CLU_920738_0_0_5"/>
<feature type="region of interest" description="Disordered" evidence="1">
    <location>
        <begin position="234"/>
        <end position="302"/>
    </location>
</feature>
<organism evidence="3 4">
    <name type="scientific">Methylobacterium oryzae CBMB20</name>
    <dbReference type="NCBI Taxonomy" id="693986"/>
    <lineage>
        <taxon>Bacteria</taxon>
        <taxon>Pseudomonadati</taxon>
        <taxon>Pseudomonadota</taxon>
        <taxon>Alphaproteobacteria</taxon>
        <taxon>Hyphomicrobiales</taxon>
        <taxon>Methylobacteriaceae</taxon>
        <taxon>Methylobacterium</taxon>
    </lineage>
</organism>
<feature type="compositionally biased region" description="Gly residues" evidence="1">
    <location>
        <begin position="292"/>
        <end position="302"/>
    </location>
</feature>
<feature type="transmembrane region" description="Helical" evidence="2">
    <location>
        <begin position="45"/>
        <end position="65"/>
    </location>
</feature>
<dbReference type="STRING" id="693986.MOC_0531"/>
<feature type="compositionally biased region" description="Low complexity" evidence="1">
    <location>
        <begin position="251"/>
        <end position="264"/>
    </location>
</feature>
<dbReference type="AlphaFoldDB" id="A0A089NK67"/>
<dbReference type="Proteomes" id="UP000029492">
    <property type="component" value="Chromosome"/>
</dbReference>
<gene>
    <name evidence="3" type="ORF">MOC_0531</name>
</gene>
<sequence>MTRLLASPAHRLAALGLGLLVVNVGALAIHVPGADTVGSVARADVFVGVVAVGLGIYLLAVRLVLRERLPPAALWTILGFAVAMRAALLPAPPFLSSDIYRYVWDGQVQAAGINPYRYIPADPALERLRDAAVYPLINRKYYAPTIYPLAAQMVFAAVGQVSHGVTGMKLAMLGFEALGVLAMLAILRGAGRSSAQFFGGPECVSSSISIAARATPSAATPPLSISSCAVTRSCSTIPRHRTRSGRRSSGRSRPAPSEPLRASPPASPRRANRDRRTATGHRRRGRLPRRAAGGGGAAGRRL</sequence>
<evidence type="ECO:0000313" key="4">
    <source>
        <dbReference type="Proteomes" id="UP000029492"/>
    </source>
</evidence>
<protein>
    <submittedName>
        <fullName evidence="3">Protein of unassigned function</fullName>
    </submittedName>
</protein>
<accession>A0A089NK67</accession>